<dbReference type="EMBL" id="LOTN01000034">
    <property type="protein sequence ID" value="KUZ89649.1"/>
    <property type="molecule type" value="Genomic_DNA"/>
</dbReference>
<dbReference type="PANTHER" id="PTHR43477:SF1">
    <property type="entry name" value="DIHYDROANTICAPSIN 7-DEHYDROGENASE"/>
    <property type="match status" value="1"/>
</dbReference>
<accession>A0A102M104</accession>
<reference evidence="3 4" key="1">
    <citation type="submission" date="2015-11" db="EMBL/GenBank/DDBJ databases">
        <title>Expanding the genomic diversity of Burkholderia species for the development of highly accurate diagnostics.</title>
        <authorList>
            <person name="Sahl J."/>
            <person name="Keim P."/>
            <person name="Wagner D."/>
        </authorList>
    </citation>
    <scope>NUCLEOTIDE SEQUENCE [LARGE SCALE GENOMIC DNA]</scope>
    <source>
        <strain evidence="3 4">RF32-BP4</strain>
    </source>
</reference>
<dbReference type="AlphaFoldDB" id="A0A102M104"/>
<dbReference type="GO" id="GO:0016491">
    <property type="term" value="F:oxidoreductase activity"/>
    <property type="evidence" value="ECO:0007669"/>
    <property type="project" value="UniProtKB-KW"/>
</dbReference>
<dbReference type="InterPro" id="IPR036291">
    <property type="entry name" value="NAD(P)-bd_dom_sf"/>
</dbReference>
<dbReference type="CDD" id="cd05233">
    <property type="entry name" value="SDR_c"/>
    <property type="match status" value="1"/>
</dbReference>
<dbReference type="PRINTS" id="PR00081">
    <property type="entry name" value="GDHRDH"/>
</dbReference>
<dbReference type="SUPFAM" id="SSF51735">
    <property type="entry name" value="NAD(P)-binding Rossmann-fold domains"/>
    <property type="match status" value="1"/>
</dbReference>
<name>A0A102M104_9BURK</name>
<dbReference type="InterPro" id="IPR051122">
    <property type="entry name" value="SDR_DHRS6-like"/>
</dbReference>
<dbReference type="RefSeq" id="WP_059633835.1">
    <property type="nucleotide sequence ID" value="NZ_LOTK01000044.1"/>
</dbReference>
<evidence type="ECO:0000313" key="3">
    <source>
        <dbReference type="EMBL" id="KUZ89649.1"/>
    </source>
</evidence>
<protein>
    <submittedName>
        <fullName evidence="3">Short-chain dehydrogenase</fullName>
    </submittedName>
</protein>
<dbReference type="Gene3D" id="3.40.50.720">
    <property type="entry name" value="NAD(P)-binding Rossmann-like Domain"/>
    <property type="match status" value="1"/>
</dbReference>
<comment type="similarity">
    <text evidence="1">Belongs to the short-chain dehydrogenases/reductases (SDR) family.</text>
</comment>
<dbReference type="InterPro" id="IPR002347">
    <property type="entry name" value="SDR_fam"/>
</dbReference>
<sequence>MQSATQSSLGGAHVVVFGGSSGIGLAAAAAAKARGADLTLVGRTPAKLEAAARTIGGARTAVADIADKQAVAAVFAEMTRVDHLVITAGSFIVGKLADSDPERLLAAVHERIAGPVHAIRAALPLMPPTASIVLTSGQLSDRPSGDGTAVIAAAVSGVEALARSLALELKPIRVNVVSPGFVDTPLFDAFGPESRDAILAQAAATLPVGRVGRSDEVGEAIAFLLGNGYVNAEILHVDGGGRFA</sequence>
<dbReference type="PANTHER" id="PTHR43477">
    <property type="entry name" value="DIHYDROANTICAPSIN 7-DEHYDROGENASE"/>
    <property type="match status" value="1"/>
</dbReference>
<keyword evidence="2" id="KW-0560">Oxidoreductase</keyword>
<evidence type="ECO:0000256" key="2">
    <source>
        <dbReference type="ARBA" id="ARBA00023002"/>
    </source>
</evidence>
<organism evidence="3 4">
    <name type="scientific">Burkholderia ubonensis</name>
    <dbReference type="NCBI Taxonomy" id="101571"/>
    <lineage>
        <taxon>Bacteria</taxon>
        <taxon>Pseudomonadati</taxon>
        <taxon>Pseudomonadota</taxon>
        <taxon>Betaproteobacteria</taxon>
        <taxon>Burkholderiales</taxon>
        <taxon>Burkholderiaceae</taxon>
        <taxon>Burkholderia</taxon>
        <taxon>Burkholderia cepacia complex</taxon>
    </lineage>
</organism>
<evidence type="ECO:0000313" key="4">
    <source>
        <dbReference type="Proteomes" id="UP000065521"/>
    </source>
</evidence>
<comment type="caution">
    <text evidence="3">The sequence shown here is derived from an EMBL/GenBank/DDBJ whole genome shotgun (WGS) entry which is preliminary data.</text>
</comment>
<evidence type="ECO:0000256" key="1">
    <source>
        <dbReference type="ARBA" id="ARBA00006484"/>
    </source>
</evidence>
<proteinExistence type="inferred from homology"/>
<dbReference type="Pfam" id="PF13561">
    <property type="entry name" value="adh_short_C2"/>
    <property type="match status" value="1"/>
</dbReference>
<gene>
    <name evidence="3" type="ORF">WI38_15930</name>
</gene>
<dbReference type="Proteomes" id="UP000065521">
    <property type="component" value="Unassembled WGS sequence"/>
</dbReference>